<organism evidence="1 2">
    <name type="scientific">Borreliella lanei</name>
    <dbReference type="NCBI Taxonomy" id="373540"/>
    <lineage>
        <taxon>Bacteria</taxon>
        <taxon>Pseudomonadati</taxon>
        <taxon>Spirochaetota</taxon>
        <taxon>Spirochaetia</taxon>
        <taxon>Spirochaetales</taxon>
        <taxon>Borreliaceae</taxon>
        <taxon>Borreliella</taxon>
    </lineage>
</organism>
<comment type="caution">
    <text evidence="1">The sequence shown here is derived from an EMBL/GenBank/DDBJ whole genome shotgun (WGS) entry which is preliminary data.</text>
</comment>
<protein>
    <submittedName>
        <fullName evidence="1">Uncharacterized protein</fullName>
    </submittedName>
</protein>
<accession>A0A7X0DK36</accession>
<evidence type="ECO:0000313" key="2">
    <source>
        <dbReference type="Proteomes" id="UP000575983"/>
    </source>
</evidence>
<dbReference type="Proteomes" id="UP000575983">
    <property type="component" value="Unassembled WGS sequence"/>
</dbReference>
<name>A0A7X0DK36_9SPIR</name>
<dbReference type="EMBL" id="JACHFC010000012">
    <property type="protein sequence ID" value="MBB6208561.1"/>
    <property type="molecule type" value="Genomic_DNA"/>
</dbReference>
<reference evidence="1 2" key="1">
    <citation type="submission" date="2020-08" db="EMBL/GenBank/DDBJ databases">
        <title>Genomic Encyclopedia of Type Strains, Phase IV (KMG-IV): sequencing the most valuable type-strain genomes for metagenomic binning, comparative biology and taxonomic classification.</title>
        <authorList>
            <person name="Goeker M."/>
        </authorList>
    </citation>
    <scope>NUCLEOTIDE SEQUENCE [LARGE SCALE GENOMIC DNA]</scope>
    <source>
        <strain evidence="1 2">DSM 17992</strain>
    </source>
</reference>
<sequence length="93" mass="10985">MEIDSIQKELNRIQNENKKREKPYKDRLKMLIDNITNTCPLIEHVNYRFRDFVFTFDSKKRAISDRLSCLLPISETLFFPSNIAFANSVSVPM</sequence>
<dbReference type="AlphaFoldDB" id="A0A7X0DK36"/>
<keyword evidence="2" id="KW-1185">Reference proteome</keyword>
<dbReference type="Pfam" id="PF03112">
    <property type="entry name" value="DUF244"/>
    <property type="match status" value="1"/>
</dbReference>
<proteinExistence type="predicted"/>
<evidence type="ECO:0000313" key="1">
    <source>
        <dbReference type="EMBL" id="MBB6208561.1"/>
    </source>
</evidence>
<dbReference type="InterPro" id="IPR004335">
    <property type="entry name" value="DUF244"/>
</dbReference>
<gene>
    <name evidence="1" type="ORF">HNQ06_001091</name>
</gene>